<dbReference type="EMBL" id="MT418680">
    <property type="protein sequence ID" value="QKF94807.1"/>
    <property type="molecule type" value="Genomic_DNA"/>
</dbReference>
<name>A0A7D3QVC3_9VIRU</name>
<keyword evidence="2" id="KW-1185">Reference proteome</keyword>
<protein>
    <submittedName>
        <fullName evidence="1">Uncharacterized protein</fullName>
    </submittedName>
</protein>
<gene>
    <name evidence="1" type="ORF">Fadolivirus_1_1349</name>
</gene>
<sequence>MNQQNYKLNSEYIDKIKKMLSNDSYNIDILNLETEINKLCKKDASGETLFDCLYNTNRDVLNYPLIHYILSKIIRKINYGSSTTVSELNEIETVLKKLFGKVIVLMTNFQVESEKVVIIEIHIDNYDPEDIKFIKSKYDEDDDAIDMYSIYRIIITSPHKEKQFDKIFYDVAHDCNSKNYLFDKDTRITSYDQDIKIIPNNVRAGTLQCINNKDVINKDIVRFRYANGYGRNNILKSINKDINRPSRVKQLMNILYNLGLVNYELNISNQYLYRLCPTDEFKTIESAFNGMLKYSGKNVLYAYYTDANLYNKIITRILNPKLNYVYFVDGGDNYSDMPLLSLLYDFTKSYSYQKHQTFPKIGIADKIIPINSNELSKLHSIDKNSIVCVGRTIFIINPTDIRAIKIKKGKEDINEIDKEKKIINWLTTDTKTKDIFSYLSGNEKNTVEIESINNLPKFVLEMLDQQIVNSGNGYTLDKTSNNYIYITYKINSLDLQLTDFIGYMSEIYDQCYKKTKYSSEAEYLKCIEDAKSALKRKIETKLSAIEFTQYLEECRVDNIDKCSNESFFKKSMLNLMQLGKLVANGFVHTSLINMFHNVQHNRRFITIANMLDVQDHRRGIGRLSNIFDSSMFSNFRLIGVADFAEISTLDDLKQMLIDTLETTNPNHHLSLTINPDRFVELEALQSQFFSWIIILLRKIFIVDRKVDKVYLSNLIHEGIIFYLSSYLNKNPYFIRSLISELKLKNNFDIIINQLEYFLSRTFPQDMRYKNDKEIIENLYKNRIFERHTEIELPDVMLSEELNQLINYNIDNMITSLSDKEIELLFKNDKLGKLLEEDLPGENNDTLTIINKEYNRPEKWQSFTDYDSYYPEIIQLILRASKKNGQISKLFSRVNMSVKKIGDTNPRGWCTIMIVDKENIISIDYLGWFFFLSMQIENTDTLIVKDDELEKIIGYKLDSRSLRKESKGVVIVIDKNTTNDNAETIITNIWNRLYPKIDAGAVNGSIPYQELFNIMNILFFHTIILKDYKNDSITKKELDAIILKDYINPINKFNRDNILNHIWMDVVNYIKNRVSMDLKLSIKDGLIFNLRLGNLLDEYLINYEGYAKVDILKLLNLINVIFDKKIELTNQNIKKIIKIISSLIVKNLLSNDQNTKELIVSIHKNIKDKDITTATPFNSYHELYYTLGLSTYEIKSSENNILHFMSDNVLFDKLYVPYKDTTEYNKLVELTIKLMNDFISK</sequence>
<accession>A0A7D3QVC3</accession>
<evidence type="ECO:0000313" key="1">
    <source>
        <dbReference type="EMBL" id="QKF94807.1"/>
    </source>
</evidence>
<organism evidence="1 2">
    <name type="scientific">Fadolivirus FV1/VV64</name>
    <dbReference type="NCBI Taxonomy" id="3070911"/>
    <lineage>
        <taxon>Viruses</taxon>
        <taxon>Varidnaviria</taxon>
        <taxon>Bamfordvirae</taxon>
        <taxon>Nucleocytoviricota</taxon>
        <taxon>Megaviricetes</taxon>
        <taxon>Imitervirales</taxon>
        <taxon>Mimiviridae</taxon>
        <taxon>Klosneuvirinae</taxon>
        <taxon>Fadolivirus</taxon>
        <taxon>Fadolivirus algeromassiliense</taxon>
    </lineage>
</organism>
<proteinExistence type="predicted"/>
<reference evidence="1 2" key="1">
    <citation type="submission" date="2020-04" db="EMBL/GenBank/DDBJ databases">
        <title>Advantages and limits of metagenomic assembly and binning of a giant virus.</title>
        <authorList>
            <person name="Schulz F."/>
            <person name="Andreani J."/>
            <person name="Francis R."/>
            <person name="Boudjemaa H."/>
            <person name="Bou Khalil J.Y."/>
            <person name="Lee J."/>
            <person name="La Scola B."/>
            <person name="Woyke T."/>
        </authorList>
    </citation>
    <scope>NUCLEOTIDE SEQUENCE [LARGE SCALE GENOMIC DNA]</scope>
    <source>
        <strain evidence="1 2">FV1/VV64</strain>
    </source>
</reference>
<evidence type="ECO:0000313" key="2">
    <source>
        <dbReference type="Proteomes" id="UP001162001"/>
    </source>
</evidence>
<dbReference type="Proteomes" id="UP001162001">
    <property type="component" value="Segment"/>
</dbReference>